<keyword evidence="5 6" id="KW-0472">Membrane</keyword>
<evidence type="ECO:0000256" key="4">
    <source>
        <dbReference type="ARBA" id="ARBA00022989"/>
    </source>
</evidence>
<organism evidence="7 8">
    <name type="scientific">Shewanella gelidii</name>
    <dbReference type="NCBI Taxonomy" id="1642821"/>
    <lineage>
        <taxon>Bacteria</taxon>
        <taxon>Pseudomonadati</taxon>
        <taxon>Pseudomonadota</taxon>
        <taxon>Gammaproteobacteria</taxon>
        <taxon>Alteromonadales</taxon>
        <taxon>Shewanellaceae</taxon>
        <taxon>Shewanella</taxon>
    </lineage>
</organism>
<comment type="similarity">
    <text evidence="2 6">Belongs to the 4-toluene sulfonate uptake permease (TSUP) (TC 2.A.102) family.</text>
</comment>
<feature type="transmembrane region" description="Helical" evidence="6">
    <location>
        <begin position="213"/>
        <end position="235"/>
    </location>
</feature>
<reference evidence="7" key="1">
    <citation type="journal article" date="2014" name="Int. J. Syst. Evol. Microbiol.">
        <title>Complete genome sequence of Corynebacterium casei LMG S-19264T (=DSM 44701T), isolated from a smear-ripened cheese.</title>
        <authorList>
            <consortium name="US DOE Joint Genome Institute (JGI-PGF)"/>
            <person name="Walter F."/>
            <person name="Albersmeier A."/>
            <person name="Kalinowski J."/>
            <person name="Ruckert C."/>
        </authorList>
    </citation>
    <scope>NUCLEOTIDE SEQUENCE</scope>
    <source>
        <strain evidence="7">JCM 30804</strain>
    </source>
</reference>
<evidence type="ECO:0000256" key="5">
    <source>
        <dbReference type="ARBA" id="ARBA00023136"/>
    </source>
</evidence>
<dbReference type="EMBL" id="BMPZ01000001">
    <property type="protein sequence ID" value="GGI69468.1"/>
    <property type="molecule type" value="Genomic_DNA"/>
</dbReference>
<feature type="transmembrane region" description="Helical" evidence="6">
    <location>
        <begin position="6"/>
        <end position="39"/>
    </location>
</feature>
<protein>
    <recommendedName>
        <fullName evidence="6">Probable membrane transporter protein</fullName>
    </recommendedName>
</protein>
<accession>A0A917JHQ1</accession>
<keyword evidence="3 6" id="KW-0812">Transmembrane</keyword>
<keyword evidence="8" id="KW-1185">Reference proteome</keyword>
<dbReference type="GO" id="GO:0005886">
    <property type="term" value="C:plasma membrane"/>
    <property type="evidence" value="ECO:0007669"/>
    <property type="project" value="UniProtKB-SubCell"/>
</dbReference>
<evidence type="ECO:0000256" key="3">
    <source>
        <dbReference type="ARBA" id="ARBA00022692"/>
    </source>
</evidence>
<dbReference type="AlphaFoldDB" id="A0A917JHQ1"/>
<evidence type="ECO:0000256" key="2">
    <source>
        <dbReference type="ARBA" id="ARBA00009142"/>
    </source>
</evidence>
<evidence type="ECO:0000313" key="7">
    <source>
        <dbReference type="EMBL" id="GGI69468.1"/>
    </source>
</evidence>
<keyword evidence="4 6" id="KW-1133">Transmembrane helix</keyword>
<proteinExistence type="inferred from homology"/>
<comment type="subcellular location">
    <subcellularLocation>
        <location evidence="6">Cell membrane</location>
        <topology evidence="6">Multi-pass membrane protein</topology>
    </subcellularLocation>
    <subcellularLocation>
        <location evidence="1">Membrane</location>
        <topology evidence="1">Multi-pass membrane protein</topology>
    </subcellularLocation>
</comment>
<dbReference type="Proteomes" id="UP000613743">
    <property type="component" value="Unassembled WGS sequence"/>
</dbReference>
<dbReference type="Pfam" id="PF01925">
    <property type="entry name" value="TauE"/>
    <property type="match status" value="1"/>
</dbReference>
<dbReference type="InterPro" id="IPR002781">
    <property type="entry name" value="TM_pro_TauE-like"/>
</dbReference>
<feature type="transmembrane region" description="Helical" evidence="6">
    <location>
        <begin position="48"/>
        <end position="68"/>
    </location>
</feature>
<feature type="transmembrane region" description="Helical" evidence="6">
    <location>
        <begin position="247"/>
        <end position="265"/>
    </location>
</feature>
<name>A0A917JHQ1_9GAMM</name>
<feature type="transmembrane region" description="Helical" evidence="6">
    <location>
        <begin position="114"/>
        <end position="131"/>
    </location>
</feature>
<feature type="transmembrane region" description="Helical" evidence="6">
    <location>
        <begin position="143"/>
        <end position="168"/>
    </location>
</feature>
<comment type="caution">
    <text evidence="7">The sequence shown here is derived from an EMBL/GenBank/DDBJ whole genome shotgun (WGS) entry which is preliminary data.</text>
</comment>
<sequence>MESLITVFICCVVLGSFVGFMAGLLGIGGGLIIVPALLYILPFAGIEVAYPTHIAIATSLAAIILTSASSARAHHKRGNIPWELFKPMLPGIILGAIVAGSISELISAEDLKRIFAVFVVLMAIQMAFPFKSEVEKELPGKPVLFAVSMCIALIAGLMGIGGGVLLVPYLTWSGLQMRKAVGFSSATGLMIASSGTIGYIIAGWDVTDLPTGAIGFIYLPALVGIVVTSMLTAPLGVKAASTWPTPVLKKIFAVLLAVIGLKLMLS</sequence>
<gene>
    <name evidence="7" type="ORF">GCM10009332_03150</name>
</gene>
<evidence type="ECO:0000256" key="1">
    <source>
        <dbReference type="ARBA" id="ARBA00004141"/>
    </source>
</evidence>
<dbReference type="RefSeq" id="WP_188917182.1">
    <property type="nucleotide sequence ID" value="NZ_BMPZ01000001.1"/>
</dbReference>
<evidence type="ECO:0000256" key="6">
    <source>
        <dbReference type="RuleBase" id="RU363041"/>
    </source>
</evidence>
<reference evidence="7" key="2">
    <citation type="submission" date="2020-09" db="EMBL/GenBank/DDBJ databases">
        <authorList>
            <person name="Sun Q."/>
            <person name="Ohkuma M."/>
        </authorList>
    </citation>
    <scope>NUCLEOTIDE SEQUENCE</scope>
    <source>
        <strain evidence="7">JCM 30804</strain>
    </source>
</reference>
<evidence type="ECO:0000313" key="8">
    <source>
        <dbReference type="Proteomes" id="UP000613743"/>
    </source>
</evidence>
<feature type="transmembrane region" description="Helical" evidence="6">
    <location>
        <begin position="88"/>
        <end position="107"/>
    </location>
</feature>
<keyword evidence="6" id="KW-1003">Cell membrane</keyword>
<feature type="transmembrane region" description="Helical" evidence="6">
    <location>
        <begin position="180"/>
        <end position="201"/>
    </location>
</feature>
<dbReference type="PANTHER" id="PTHR43483">
    <property type="entry name" value="MEMBRANE TRANSPORTER PROTEIN HI_0806-RELATED"/>
    <property type="match status" value="1"/>
</dbReference>
<dbReference type="PANTHER" id="PTHR43483:SF3">
    <property type="entry name" value="MEMBRANE TRANSPORTER PROTEIN HI_0806-RELATED"/>
    <property type="match status" value="1"/>
</dbReference>